<proteinExistence type="inferred from homology"/>
<comment type="similarity">
    <text evidence="2">Belongs to the UPF0496 family.</text>
</comment>
<dbReference type="GO" id="GO:0016020">
    <property type="term" value="C:membrane"/>
    <property type="evidence" value="ECO:0007669"/>
    <property type="project" value="UniProtKB-SubCell"/>
</dbReference>
<evidence type="ECO:0000313" key="8">
    <source>
        <dbReference type="Proteomes" id="UP000008311"/>
    </source>
</evidence>
<dbReference type="STRING" id="3988.B9RGW2"/>
<evidence type="ECO:0000313" key="7">
    <source>
        <dbReference type="EMBL" id="EEF49324.1"/>
    </source>
</evidence>
<dbReference type="EMBL" id="EQ973778">
    <property type="protein sequence ID" value="EEF49324.1"/>
    <property type="molecule type" value="Genomic_DNA"/>
</dbReference>
<feature type="transmembrane region" description="Helical" evidence="6">
    <location>
        <begin position="248"/>
        <end position="272"/>
    </location>
</feature>
<dbReference type="Proteomes" id="UP000008311">
    <property type="component" value="Unassembled WGS sequence"/>
</dbReference>
<dbReference type="InterPro" id="IPR007749">
    <property type="entry name" value="DUF677"/>
</dbReference>
<keyword evidence="8" id="KW-1185">Reference proteome</keyword>
<protein>
    <submittedName>
        <fullName evidence="7">Uncharacterized protein</fullName>
    </submittedName>
</protein>
<dbReference type="PANTHER" id="PTHR31113:SF5">
    <property type="entry name" value="OS04G0405700 PROTEIN"/>
    <property type="match status" value="1"/>
</dbReference>
<dbReference type="InParanoid" id="B9RGW2"/>
<sequence length="407" mass="45871">MGTGHHLKKVLILICKAEKRKCLSLKSPPAARSTSIPNSPPTIIDLNHDCEAGNSTDGTPVSCTLQSPVVNLTREYALYVQSNSFNEMRSRIHHQEIENGEQIESSLNIDVEDVRQFVLAQVLHPNRQCVEDALRHAKPNTLTRLVSNYFDHSESTTDLCLLLHRSVFRARDIYSPIRNLLEVLPVEMDSLTQSQCDYAYEIFMQFDRCDNPFPCPFSHEFEGIHRSFSELSQQLDHRLRKSRSKVHLVRRATLASALCFIGSAVAITLTALAITGHALVAIVACPFCAVTSLPSNLTKKELAHVKQLDAAARGTYVLNNELDTVDRLVALLYNSIENDKHLIRLGLGTGSDKYFISEVLKHLRKNHPTVIDQLKNLEKHICLYFIAVNRARNLLLQEIHVYQTSNS</sequence>
<evidence type="ECO:0000256" key="4">
    <source>
        <dbReference type="ARBA" id="ARBA00022989"/>
    </source>
</evidence>
<feature type="transmembrane region" description="Helical" evidence="6">
    <location>
        <begin position="278"/>
        <end position="297"/>
    </location>
</feature>
<dbReference type="AlphaFoldDB" id="B9RGW2"/>
<dbReference type="Pfam" id="PF05055">
    <property type="entry name" value="DUF677"/>
    <property type="match status" value="1"/>
</dbReference>
<evidence type="ECO:0000256" key="1">
    <source>
        <dbReference type="ARBA" id="ARBA00004370"/>
    </source>
</evidence>
<keyword evidence="4 6" id="KW-1133">Transmembrane helix</keyword>
<organism evidence="7 8">
    <name type="scientific">Ricinus communis</name>
    <name type="common">Castor bean</name>
    <dbReference type="NCBI Taxonomy" id="3988"/>
    <lineage>
        <taxon>Eukaryota</taxon>
        <taxon>Viridiplantae</taxon>
        <taxon>Streptophyta</taxon>
        <taxon>Embryophyta</taxon>
        <taxon>Tracheophyta</taxon>
        <taxon>Spermatophyta</taxon>
        <taxon>Magnoliopsida</taxon>
        <taxon>eudicotyledons</taxon>
        <taxon>Gunneridae</taxon>
        <taxon>Pentapetalae</taxon>
        <taxon>rosids</taxon>
        <taxon>fabids</taxon>
        <taxon>Malpighiales</taxon>
        <taxon>Euphorbiaceae</taxon>
        <taxon>Acalyphoideae</taxon>
        <taxon>Acalypheae</taxon>
        <taxon>Ricinus</taxon>
    </lineage>
</organism>
<name>B9RGW2_RICCO</name>
<dbReference type="PANTHER" id="PTHR31113">
    <property type="entry name" value="UPF0496 PROTEIN 3-RELATED"/>
    <property type="match status" value="1"/>
</dbReference>
<dbReference type="eggNOG" id="ENOG502QUJ9">
    <property type="taxonomic scope" value="Eukaryota"/>
</dbReference>
<comment type="subcellular location">
    <subcellularLocation>
        <location evidence="1">Membrane</location>
    </subcellularLocation>
</comment>
<evidence type="ECO:0000256" key="6">
    <source>
        <dbReference type="SAM" id="Phobius"/>
    </source>
</evidence>
<evidence type="ECO:0000256" key="2">
    <source>
        <dbReference type="ARBA" id="ARBA00009074"/>
    </source>
</evidence>
<evidence type="ECO:0000256" key="3">
    <source>
        <dbReference type="ARBA" id="ARBA00022692"/>
    </source>
</evidence>
<evidence type="ECO:0000256" key="5">
    <source>
        <dbReference type="ARBA" id="ARBA00023136"/>
    </source>
</evidence>
<keyword evidence="5 6" id="KW-0472">Membrane</keyword>
<keyword evidence="3 6" id="KW-0812">Transmembrane</keyword>
<reference evidence="8" key="1">
    <citation type="journal article" date="2010" name="Nat. Biotechnol.">
        <title>Draft genome sequence of the oilseed species Ricinus communis.</title>
        <authorList>
            <person name="Chan A.P."/>
            <person name="Crabtree J."/>
            <person name="Zhao Q."/>
            <person name="Lorenzi H."/>
            <person name="Orvis J."/>
            <person name="Puiu D."/>
            <person name="Melake-Berhan A."/>
            <person name="Jones K.M."/>
            <person name="Redman J."/>
            <person name="Chen G."/>
            <person name="Cahoon E.B."/>
            <person name="Gedil M."/>
            <person name="Stanke M."/>
            <person name="Haas B.J."/>
            <person name="Wortman J.R."/>
            <person name="Fraser-Liggett C.M."/>
            <person name="Ravel J."/>
            <person name="Rabinowicz P.D."/>
        </authorList>
    </citation>
    <scope>NUCLEOTIDE SEQUENCE [LARGE SCALE GENOMIC DNA]</scope>
    <source>
        <strain evidence="8">cv. Hale</strain>
    </source>
</reference>
<gene>
    <name evidence="7" type="ORF">RCOM_1444770</name>
</gene>
<accession>B9RGW2</accession>
<dbReference type="FunCoup" id="B9RGW2">
    <property type="interactions" value="749"/>
</dbReference>